<dbReference type="Pfam" id="PF00650">
    <property type="entry name" value="CRAL_TRIO"/>
    <property type="match status" value="1"/>
</dbReference>
<dbReference type="SUPFAM" id="SSF46938">
    <property type="entry name" value="CRAL/TRIO N-terminal domain"/>
    <property type="match status" value="1"/>
</dbReference>
<dbReference type="GO" id="GO:0008526">
    <property type="term" value="F:phosphatidylinositol transfer activity"/>
    <property type="evidence" value="ECO:0007669"/>
    <property type="project" value="TreeGrafter"/>
</dbReference>
<gene>
    <name evidence="2" type="ORF">Amon01_000217900</name>
</gene>
<dbReference type="Pfam" id="PF03765">
    <property type="entry name" value="CRAL_TRIO_N"/>
    <property type="match status" value="1"/>
</dbReference>
<dbReference type="InterPro" id="IPR036865">
    <property type="entry name" value="CRAL-TRIO_dom_sf"/>
</dbReference>
<dbReference type="PANTHER" id="PTHR45824">
    <property type="entry name" value="GH16843P"/>
    <property type="match status" value="1"/>
</dbReference>
<dbReference type="EMBL" id="BSXU01000757">
    <property type="protein sequence ID" value="GMG21680.1"/>
    <property type="molecule type" value="Genomic_DNA"/>
</dbReference>
<dbReference type="SUPFAM" id="SSF52087">
    <property type="entry name" value="CRAL/TRIO domain"/>
    <property type="match status" value="1"/>
</dbReference>
<dbReference type="InterPro" id="IPR036273">
    <property type="entry name" value="CRAL/TRIO_N_dom_sf"/>
</dbReference>
<name>A0A9W6YUE5_AMBMO</name>
<dbReference type="InterPro" id="IPR052578">
    <property type="entry name" value="PI_Transfer_CRAL-TRIO"/>
</dbReference>
<organism evidence="2 3">
    <name type="scientific">Ambrosiozyma monospora</name>
    <name type="common">Yeast</name>
    <name type="synonym">Endomycopsis monosporus</name>
    <dbReference type="NCBI Taxonomy" id="43982"/>
    <lineage>
        <taxon>Eukaryota</taxon>
        <taxon>Fungi</taxon>
        <taxon>Dikarya</taxon>
        <taxon>Ascomycota</taxon>
        <taxon>Saccharomycotina</taxon>
        <taxon>Pichiomycetes</taxon>
        <taxon>Pichiales</taxon>
        <taxon>Pichiaceae</taxon>
        <taxon>Ambrosiozyma</taxon>
    </lineage>
</organism>
<dbReference type="CDD" id="cd00170">
    <property type="entry name" value="SEC14"/>
    <property type="match status" value="1"/>
</dbReference>
<feature type="domain" description="CRAL-TRIO" evidence="1">
    <location>
        <begin position="135"/>
        <end position="293"/>
    </location>
</feature>
<dbReference type="SMART" id="SM01100">
    <property type="entry name" value="CRAL_TRIO_N"/>
    <property type="match status" value="1"/>
</dbReference>
<dbReference type="Gene3D" id="3.40.525.10">
    <property type="entry name" value="CRAL-TRIO lipid binding domain"/>
    <property type="match status" value="1"/>
</dbReference>
<sequence length="335" mass="39098">MFGFGKKKDEKLWIFDADKPTVSKVFANPPADSQFKPELQDVENDEQKEKYEAMLKFLNDTESFPVTEKHDHDMACFKALNEEEKAWLSRQCLLRYLRACDWKLEDAKKRIVNSLAWRREFGVAGGEFNSLTADGVKPENETGKQMIFGYDTESRPCLYLFNGRQNTKTSFRQIQHLIYMLEMAIDYMPRGQDKLCLCVDFKKYPEYCTYESKVPALSVGKQVLGILQYHYPERLGRALFVNIPLIVWTFLKLCWPFVDDFTKQKVKFDEPFKLFIDPSQLPVNYGGDVNLAYDHDVYWDDFVKIADQKRAKMMKNYEKLGGGIGLSEYDLKEGI</sequence>
<accession>A0A9W6YUE5</accession>
<evidence type="ECO:0000259" key="1">
    <source>
        <dbReference type="PROSITE" id="PS50191"/>
    </source>
</evidence>
<reference evidence="2" key="1">
    <citation type="submission" date="2023-04" db="EMBL/GenBank/DDBJ databases">
        <title>Ambrosiozyma monospora NBRC 1965.</title>
        <authorList>
            <person name="Ichikawa N."/>
            <person name="Sato H."/>
            <person name="Tonouchi N."/>
        </authorList>
    </citation>
    <scope>NUCLEOTIDE SEQUENCE</scope>
    <source>
        <strain evidence="2">NBRC 1965</strain>
    </source>
</reference>
<proteinExistence type="predicted"/>
<dbReference type="InterPro" id="IPR001251">
    <property type="entry name" value="CRAL-TRIO_dom"/>
</dbReference>
<keyword evidence="3" id="KW-1185">Reference proteome</keyword>
<comment type="caution">
    <text evidence="2">The sequence shown here is derived from an EMBL/GenBank/DDBJ whole genome shotgun (WGS) entry which is preliminary data.</text>
</comment>
<dbReference type="PROSITE" id="PS50191">
    <property type="entry name" value="CRAL_TRIO"/>
    <property type="match status" value="1"/>
</dbReference>
<evidence type="ECO:0000313" key="3">
    <source>
        <dbReference type="Proteomes" id="UP001165063"/>
    </source>
</evidence>
<dbReference type="Proteomes" id="UP001165063">
    <property type="component" value="Unassembled WGS sequence"/>
</dbReference>
<dbReference type="OrthoDB" id="75724at2759"/>
<dbReference type="AlphaFoldDB" id="A0A9W6YUE5"/>
<dbReference type="PANTHER" id="PTHR45824:SF29">
    <property type="entry name" value="GH16843P"/>
    <property type="match status" value="1"/>
</dbReference>
<protein>
    <submittedName>
        <fullName evidence="2">Unnamed protein product</fullName>
    </submittedName>
</protein>
<dbReference type="InterPro" id="IPR011074">
    <property type="entry name" value="CRAL/TRIO_N_dom"/>
</dbReference>
<dbReference type="SMART" id="SM00516">
    <property type="entry name" value="SEC14"/>
    <property type="match status" value="1"/>
</dbReference>
<evidence type="ECO:0000313" key="2">
    <source>
        <dbReference type="EMBL" id="GMG21680.1"/>
    </source>
</evidence>